<dbReference type="InterPro" id="IPR051053">
    <property type="entry name" value="ECH/Chromodomain_protein"/>
</dbReference>
<evidence type="ECO:0000256" key="2">
    <source>
        <dbReference type="ARBA" id="ARBA00023140"/>
    </source>
</evidence>
<dbReference type="GO" id="GO:0000062">
    <property type="term" value="F:fatty-acyl-CoA binding"/>
    <property type="evidence" value="ECO:0007669"/>
    <property type="project" value="InterPro"/>
</dbReference>
<organism evidence="5 6">
    <name type="scientific">Monodelphis domestica</name>
    <name type="common">Gray short-tailed opossum</name>
    <dbReference type="NCBI Taxonomy" id="13616"/>
    <lineage>
        <taxon>Eukaryota</taxon>
        <taxon>Metazoa</taxon>
        <taxon>Chordata</taxon>
        <taxon>Craniata</taxon>
        <taxon>Vertebrata</taxon>
        <taxon>Euteleostomi</taxon>
        <taxon>Mammalia</taxon>
        <taxon>Metatheria</taxon>
        <taxon>Didelphimorphia</taxon>
        <taxon>Didelphidae</taxon>
        <taxon>Monodelphis</taxon>
    </lineage>
</organism>
<dbReference type="OrthoDB" id="409763at2759"/>
<dbReference type="GO" id="GO:0004165">
    <property type="term" value="F:delta(3)-delta(2)-enoyl-CoA isomerase activity"/>
    <property type="evidence" value="ECO:0000318"/>
    <property type="project" value="GO_Central"/>
</dbReference>
<dbReference type="GO" id="GO:0005777">
    <property type="term" value="C:peroxisome"/>
    <property type="evidence" value="ECO:0000318"/>
    <property type="project" value="GO_Central"/>
</dbReference>
<dbReference type="FunCoup" id="F6SZR6">
    <property type="interactions" value="1068"/>
</dbReference>
<dbReference type="PRINTS" id="PR00689">
    <property type="entry name" value="ACOABINDINGP"/>
</dbReference>
<reference evidence="5 6" key="1">
    <citation type="journal article" date="2007" name="Nature">
        <title>Genome of the marsupial Monodelphis domestica reveals innovation in non-coding sequences.</title>
        <authorList>
            <person name="Mikkelsen T.S."/>
            <person name="Wakefield M.J."/>
            <person name="Aken B."/>
            <person name="Amemiya C.T."/>
            <person name="Chang J.L."/>
            <person name="Duke S."/>
            <person name="Garber M."/>
            <person name="Gentles A.J."/>
            <person name="Goodstadt L."/>
            <person name="Heger A."/>
            <person name="Jurka J."/>
            <person name="Kamal M."/>
            <person name="Mauceli E."/>
            <person name="Searle S.M."/>
            <person name="Sharpe T."/>
            <person name="Baker M.L."/>
            <person name="Batzer M.A."/>
            <person name="Benos P.V."/>
            <person name="Belov K."/>
            <person name="Clamp M."/>
            <person name="Cook A."/>
            <person name="Cuff J."/>
            <person name="Das R."/>
            <person name="Davidow L."/>
            <person name="Deakin J.E."/>
            <person name="Fazzari M.J."/>
            <person name="Glass J.L."/>
            <person name="Grabherr M."/>
            <person name="Greally J.M."/>
            <person name="Gu W."/>
            <person name="Hore T.A."/>
            <person name="Huttley G.A."/>
            <person name="Kleber M."/>
            <person name="Jirtle R.L."/>
            <person name="Koina E."/>
            <person name="Lee J.T."/>
            <person name="Mahony S."/>
            <person name="Marra M.A."/>
            <person name="Miller R.D."/>
            <person name="Nicholls R.D."/>
            <person name="Oda M."/>
            <person name="Papenfuss A.T."/>
            <person name="Parra Z.E."/>
            <person name="Pollock D.D."/>
            <person name="Ray D.A."/>
            <person name="Schein J.E."/>
            <person name="Speed T.P."/>
            <person name="Thompson K."/>
            <person name="VandeBerg J.L."/>
            <person name="Wade C.M."/>
            <person name="Walker J.A."/>
            <person name="Waters P.D."/>
            <person name="Webber C."/>
            <person name="Weidman J.R."/>
            <person name="Xie X."/>
            <person name="Zody M.C."/>
            <person name="Baldwin J."/>
            <person name="Abdouelleil A."/>
            <person name="Abdulkadir J."/>
            <person name="Abebe A."/>
            <person name="Abera B."/>
            <person name="Abreu J."/>
            <person name="Acer S.C."/>
            <person name="Aftuck L."/>
            <person name="Alexander A."/>
            <person name="An P."/>
            <person name="Anderson E."/>
            <person name="Anderson S."/>
            <person name="Arachi H."/>
            <person name="Azer M."/>
            <person name="Bachantsang P."/>
            <person name="Barry A."/>
            <person name="Bayul T."/>
            <person name="Berlin A."/>
            <person name="Bessette D."/>
            <person name="Bloom T."/>
            <person name="Bloom T."/>
            <person name="Boguslavskiy L."/>
            <person name="Bonnet C."/>
            <person name="Boukhgalter B."/>
            <person name="Bourzgui I."/>
            <person name="Brown A."/>
            <person name="Cahill P."/>
            <person name="Channer S."/>
            <person name="Cheshatsang Y."/>
            <person name="Chuda L."/>
            <person name="Citroen M."/>
            <person name="Collymore A."/>
            <person name="Cooke P."/>
            <person name="Costello M."/>
            <person name="D'Aco K."/>
            <person name="Daza R."/>
            <person name="De Haan G."/>
            <person name="DeGray S."/>
            <person name="DeMaso C."/>
            <person name="Dhargay N."/>
            <person name="Dooley K."/>
            <person name="Dooley E."/>
            <person name="Doricent M."/>
            <person name="Dorje P."/>
            <person name="Dorjee K."/>
            <person name="Dupes A."/>
            <person name="Elong R."/>
            <person name="Falk J."/>
            <person name="Farina A."/>
            <person name="Faro S."/>
            <person name="Ferguson D."/>
            <person name="Fisher S."/>
            <person name="Foley C.D."/>
            <person name="Franke A."/>
            <person name="Friedrich D."/>
            <person name="Gadbois L."/>
            <person name="Gearin G."/>
            <person name="Gearin C.R."/>
            <person name="Giannoukos G."/>
            <person name="Goode T."/>
            <person name="Graham J."/>
            <person name="Grandbois E."/>
            <person name="Grewal S."/>
            <person name="Gyaltsen K."/>
            <person name="Hafez N."/>
            <person name="Hagos B."/>
            <person name="Hall J."/>
            <person name="Henson C."/>
            <person name="Hollinger A."/>
            <person name="Honan T."/>
            <person name="Huard M.D."/>
            <person name="Hughes L."/>
            <person name="Hurhula B."/>
            <person name="Husby M.E."/>
            <person name="Kamat A."/>
            <person name="Kanga B."/>
            <person name="Kashin S."/>
            <person name="Khazanovich D."/>
            <person name="Kisner P."/>
            <person name="Lance K."/>
            <person name="Lara M."/>
            <person name="Lee W."/>
            <person name="Lennon N."/>
            <person name="Letendre F."/>
            <person name="LeVine R."/>
            <person name="Lipovsky A."/>
            <person name="Liu X."/>
            <person name="Liu J."/>
            <person name="Liu S."/>
            <person name="Lokyitsang T."/>
            <person name="Lokyitsang Y."/>
            <person name="Lubonja R."/>
            <person name="Lui A."/>
            <person name="MacDonald P."/>
            <person name="Magnisalis V."/>
            <person name="Maru K."/>
            <person name="Matthews C."/>
            <person name="McCusker W."/>
            <person name="McDonough S."/>
            <person name="Mehta T."/>
            <person name="Meldrim J."/>
            <person name="Meneus L."/>
            <person name="Mihai O."/>
            <person name="Mihalev A."/>
            <person name="Mihova T."/>
            <person name="Mittelman R."/>
            <person name="Mlenga V."/>
            <person name="Montmayeur A."/>
            <person name="Mulrain L."/>
            <person name="Navidi A."/>
            <person name="Naylor J."/>
            <person name="Negash T."/>
            <person name="Nguyen T."/>
            <person name="Nguyen N."/>
            <person name="Nicol R."/>
            <person name="Norbu C."/>
            <person name="Norbu N."/>
            <person name="Novod N."/>
            <person name="O'Neill B."/>
            <person name="Osman S."/>
            <person name="Markiewicz E."/>
            <person name="Oyono O.L."/>
            <person name="Patti C."/>
            <person name="Phunkhang P."/>
            <person name="Pierre F."/>
            <person name="Priest M."/>
            <person name="Raghuraman S."/>
            <person name="Rege F."/>
            <person name="Reyes R."/>
            <person name="Rise C."/>
            <person name="Rogov P."/>
            <person name="Ross K."/>
            <person name="Ryan E."/>
            <person name="Settipalli S."/>
            <person name="Shea T."/>
            <person name="Sherpa N."/>
            <person name="Shi L."/>
            <person name="Shih D."/>
            <person name="Sparrow T."/>
            <person name="Spaulding J."/>
            <person name="Stalker J."/>
            <person name="Stange-Thomann N."/>
            <person name="Stavropoulos S."/>
            <person name="Stone C."/>
            <person name="Strader C."/>
            <person name="Tesfaye S."/>
            <person name="Thomson T."/>
            <person name="Thoulutsang Y."/>
            <person name="Thoulutsang D."/>
            <person name="Topham K."/>
            <person name="Topping I."/>
            <person name="Tsamla T."/>
            <person name="Vassiliev H."/>
            <person name="Vo A."/>
            <person name="Wangchuk T."/>
            <person name="Wangdi T."/>
            <person name="Weiand M."/>
            <person name="Wilkinson J."/>
            <person name="Wilson A."/>
            <person name="Yadav S."/>
            <person name="Young G."/>
            <person name="Yu Q."/>
            <person name="Zembek L."/>
            <person name="Zhong D."/>
            <person name="Zimmer A."/>
            <person name="Zwirko Z."/>
            <person name="Jaffe D.B."/>
            <person name="Alvarez P."/>
            <person name="Brockman W."/>
            <person name="Butler J."/>
            <person name="Chin C."/>
            <person name="Gnerre S."/>
            <person name="MacCallum I."/>
            <person name="Graves J.A."/>
            <person name="Ponting C.P."/>
            <person name="Breen M."/>
            <person name="Samollow P.B."/>
            <person name="Lander E.S."/>
            <person name="Lindblad-Toh K."/>
        </authorList>
    </citation>
    <scope>NUCLEOTIDE SEQUENCE [LARGE SCALE GENOMIC DNA]</scope>
</reference>
<dbReference type="CDD" id="cd06558">
    <property type="entry name" value="crotonase-like"/>
    <property type="match status" value="1"/>
</dbReference>
<comment type="subcellular location">
    <subcellularLocation>
        <location evidence="1">Peroxisome</location>
    </subcellularLocation>
</comment>
<dbReference type="Bgee" id="ENSMODG00000009786">
    <property type="expression patterns" value="Expressed in liver and 20 other cell types or tissues"/>
</dbReference>
<evidence type="ECO:0000313" key="5">
    <source>
        <dbReference type="Ensembl" id="ENSMODP00000012229.3"/>
    </source>
</evidence>
<dbReference type="AlphaFoldDB" id="F6SZR6"/>
<keyword evidence="2" id="KW-0576">Peroxisome</keyword>
<dbReference type="PANTHER" id="PTHR43684">
    <property type="match status" value="1"/>
</dbReference>
<dbReference type="Gene3D" id="3.90.226.10">
    <property type="entry name" value="2-enoyl-CoA Hydratase, Chain A, domain 1"/>
    <property type="match status" value="1"/>
</dbReference>
<dbReference type="HOGENOM" id="CLU_009834_7_2_1"/>
<dbReference type="InterPro" id="IPR000582">
    <property type="entry name" value="Acyl-CoA-binding_protein"/>
</dbReference>
<dbReference type="GO" id="GO:0005739">
    <property type="term" value="C:mitochondrion"/>
    <property type="evidence" value="ECO:0000318"/>
    <property type="project" value="GO_Central"/>
</dbReference>
<dbReference type="SUPFAM" id="SSF47027">
    <property type="entry name" value="Acyl-CoA binding protein"/>
    <property type="match status" value="1"/>
</dbReference>
<dbReference type="InterPro" id="IPR035984">
    <property type="entry name" value="Acyl-CoA-binding_sf"/>
</dbReference>
<dbReference type="PROSITE" id="PS51228">
    <property type="entry name" value="ACB_2"/>
    <property type="match status" value="1"/>
</dbReference>
<dbReference type="InParanoid" id="F6SZR6"/>
<evidence type="ECO:0000256" key="3">
    <source>
        <dbReference type="ARBA" id="ARBA00023235"/>
    </source>
</evidence>
<accession>F6SZR6</accession>
<dbReference type="GeneID" id="100020890"/>
<evidence type="ECO:0000259" key="4">
    <source>
        <dbReference type="PROSITE" id="PS51228"/>
    </source>
</evidence>
<dbReference type="FunFam" id="1.20.80.10:FF:000026">
    <property type="entry name" value="Enoyl-CoA delta isomerase 2, mitochondrial"/>
    <property type="match status" value="1"/>
</dbReference>
<dbReference type="FunFam" id="3.90.226.10:FF:000084">
    <property type="entry name" value="Enoyl-CoA delta isomerase 2, mitochondrial"/>
    <property type="match status" value="1"/>
</dbReference>
<feature type="domain" description="ACB" evidence="4">
    <location>
        <begin position="67"/>
        <end position="152"/>
    </location>
</feature>
<keyword evidence="3" id="KW-0413">Isomerase</keyword>
<dbReference type="CDD" id="cd00435">
    <property type="entry name" value="ACBP"/>
    <property type="match status" value="1"/>
</dbReference>
<sequence>MIPRRFSALRAFSEVASASRLDGMISAISQLARWRPPIPGSLWKRQLPAVSFPALQLHTTSMAMRVSQEDFEKAKEQVSLLKKDPGNEVKLKLYALFKQATEGPCTTPKPGMLDFVKKAKWDAWNALGSLPKDAARQNYVDLVSSLVSSESLSQKKTSFNDTQSEYKTLIVTKEDNITKIMLNRPSQKNAINIQMYKDITLALEAAEKDDSSLTVITGNGEYYSSGNDLSEPLKIPPDEIQKKLEENMQILRTFIDHFIDFSKPLVALVNGPAIGISVTLLGLFDIVYATDRATFHTPFIHLGLCPEACSSFTFPKIMGSVKAAEILIFGRKLTAQEAYARGLVTEVFPESTFQKEVWTRLKAYSQLPPVSMKKSKQLIRSFEKETLHRVNLEECNLLQTRFTSDECLNAIVNFLNRKSKL</sequence>
<protein>
    <submittedName>
        <fullName evidence="5">Enoyl-CoA delta isomerase 2</fullName>
    </submittedName>
</protein>
<dbReference type="SUPFAM" id="SSF52096">
    <property type="entry name" value="ClpP/crotonase"/>
    <property type="match status" value="1"/>
</dbReference>
<dbReference type="InterPro" id="IPR014748">
    <property type="entry name" value="Enoyl-CoA_hydra_C"/>
</dbReference>
<proteinExistence type="predicted"/>
<dbReference type="PROSITE" id="PS00880">
    <property type="entry name" value="ACB_1"/>
    <property type="match status" value="1"/>
</dbReference>
<dbReference type="GeneTree" id="ENSGT00940000155105"/>
<dbReference type="InterPro" id="IPR001753">
    <property type="entry name" value="Enoyl-CoA_hydra/iso"/>
</dbReference>
<dbReference type="InterPro" id="IPR022408">
    <property type="entry name" value="Acyl-CoA-binding_prot_CS"/>
</dbReference>
<reference evidence="5" key="2">
    <citation type="submission" date="2025-08" db="UniProtKB">
        <authorList>
            <consortium name="Ensembl"/>
        </authorList>
    </citation>
    <scope>IDENTIFICATION</scope>
</reference>
<keyword evidence="6" id="KW-1185">Reference proteome</keyword>
<dbReference type="Gene3D" id="1.10.12.10">
    <property type="entry name" value="Lyase 2-enoyl-coa Hydratase, Chain A, domain 2"/>
    <property type="match status" value="1"/>
</dbReference>
<evidence type="ECO:0000256" key="1">
    <source>
        <dbReference type="ARBA" id="ARBA00004275"/>
    </source>
</evidence>
<dbReference type="eggNOG" id="KOG0817">
    <property type="taxonomic scope" value="Eukaryota"/>
</dbReference>
<dbReference type="CTD" id="10455"/>
<dbReference type="eggNOG" id="KOG0016">
    <property type="taxonomic scope" value="Eukaryota"/>
</dbReference>
<dbReference type="Ensembl" id="ENSMODT00000012454.4">
    <property type="protein sequence ID" value="ENSMODP00000012229.3"/>
    <property type="gene ID" value="ENSMODG00000009786.4"/>
</dbReference>
<dbReference type="OMA" id="LHCDFVY"/>
<dbReference type="Gene3D" id="1.20.80.10">
    <property type="match status" value="1"/>
</dbReference>
<dbReference type="STRING" id="13616.ENSMODP00000012229"/>
<dbReference type="Pfam" id="PF00378">
    <property type="entry name" value="ECH_1"/>
    <property type="match status" value="1"/>
</dbReference>
<name>F6SZR6_MONDO</name>
<dbReference type="Pfam" id="PF00887">
    <property type="entry name" value="ACBP"/>
    <property type="match status" value="1"/>
</dbReference>
<dbReference type="InterPro" id="IPR014352">
    <property type="entry name" value="FERM/acyl-CoA-bd_prot_sf"/>
</dbReference>
<dbReference type="Proteomes" id="UP000002280">
    <property type="component" value="Chromosome 3"/>
</dbReference>
<gene>
    <name evidence="5" type="primary">ECI2</name>
</gene>
<reference evidence="5" key="3">
    <citation type="submission" date="2025-09" db="UniProtKB">
        <authorList>
            <consortium name="Ensembl"/>
        </authorList>
    </citation>
    <scope>IDENTIFICATION</scope>
</reference>
<evidence type="ECO:0000313" key="6">
    <source>
        <dbReference type="Proteomes" id="UP000002280"/>
    </source>
</evidence>
<dbReference type="InterPro" id="IPR029045">
    <property type="entry name" value="ClpP/crotonase-like_dom_sf"/>
</dbReference>
<dbReference type="KEGG" id="mdo:100020890"/>
<dbReference type="PANTHER" id="PTHR43684:SF1">
    <property type="entry name" value="ENOYL-COA DELTA ISOMERASE 2"/>
    <property type="match status" value="1"/>
</dbReference>